<dbReference type="Proteomes" id="UP000061432">
    <property type="component" value="Chromosome"/>
</dbReference>
<reference evidence="3" key="2">
    <citation type="submission" date="2015-01" db="EMBL/GenBank/DDBJ databases">
        <title>Complete genome sequence of Methylobacterium aquaticum strain 22A.</title>
        <authorList>
            <person name="Tani A."/>
            <person name="Ogura Y."/>
            <person name="Hayashi T."/>
        </authorList>
    </citation>
    <scope>NUCLEOTIDE SEQUENCE [LARGE SCALE GENOMIC DNA]</scope>
    <source>
        <strain evidence="3">MA-22A</strain>
    </source>
</reference>
<dbReference type="RefSeq" id="WP_082742593.1">
    <property type="nucleotide sequence ID" value="NZ_AP014704.1"/>
</dbReference>
<organism evidence="2 3">
    <name type="scientific">Methylobacterium aquaticum</name>
    <dbReference type="NCBI Taxonomy" id="270351"/>
    <lineage>
        <taxon>Bacteria</taxon>
        <taxon>Pseudomonadati</taxon>
        <taxon>Pseudomonadota</taxon>
        <taxon>Alphaproteobacteria</taxon>
        <taxon>Hyphomicrobiales</taxon>
        <taxon>Methylobacteriaceae</taxon>
        <taxon>Methylobacterium</taxon>
    </lineage>
</organism>
<dbReference type="KEGG" id="maqu:Maq22A_c19965"/>
<protein>
    <recommendedName>
        <fullName evidence="4">Porin</fullName>
    </recommendedName>
</protein>
<dbReference type="InterPro" id="IPR010239">
    <property type="entry name" value="CHP02001"/>
</dbReference>
<accession>A0A0C6FV54</accession>
<reference evidence="2 3" key="1">
    <citation type="journal article" date="2015" name="Genome Announc.">
        <title>Complete Genome Sequence of Methylobacterium aquaticum Strain 22A, Isolated from Racomitrium japonicum Moss.</title>
        <authorList>
            <person name="Tani A."/>
            <person name="Ogura Y."/>
            <person name="Hayashi T."/>
            <person name="Kimbara K."/>
        </authorList>
    </citation>
    <scope>NUCLEOTIDE SEQUENCE [LARGE SCALE GENOMIC DNA]</scope>
    <source>
        <strain evidence="2 3">MA-22A</strain>
    </source>
</reference>
<feature type="signal peptide" evidence="1">
    <location>
        <begin position="1"/>
        <end position="28"/>
    </location>
</feature>
<dbReference type="STRING" id="270351.Maq22A_c19965"/>
<evidence type="ECO:0008006" key="4">
    <source>
        <dbReference type="Google" id="ProtNLM"/>
    </source>
</evidence>
<sequence>MSPATTARALSLAAGFLLVPALGGAAIAADTPAPAEMPAAAGPKPVIDFSLGARYQTDYNFRGVSQSDRRNSVQTFFEAQYFDNLLYTGMATYQTRLPTRPDMEFDLIAGIRPKFDKFTFDLAIYYYNYPNERRAFLVDATGAPFYATTANSDFYEGGGKVSYAYDDNLVLGAALFHSPNFFGTHAISTYAAGNFAYTLSPEMFPTLPASLVGGLTISGEVGHFTLTSAKNSTTGFNADIGRFNSFNLPSYLYGNVGVSYAYKNLLLDLRYHTAGLDKRECFALTGDLRGFSNGGTSRWCGDAVIGSITWQLSTATPGIYSEPAGILGFFR</sequence>
<dbReference type="Pfam" id="PF09694">
    <property type="entry name" value="Gcw_chp"/>
    <property type="match status" value="1"/>
</dbReference>
<name>A0A0C6FV54_9HYPH</name>
<keyword evidence="1" id="KW-0732">Signal</keyword>
<proteinExistence type="predicted"/>
<dbReference type="AlphaFoldDB" id="A0A0C6FV54"/>
<evidence type="ECO:0000313" key="3">
    <source>
        <dbReference type="Proteomes" id="UP000061432"/>
    </source>
</evidence>
<feature type="chain" id="PRO_5002189556" description="Porin" evidence="1">
    <location>
        <begin position="29"/>
        <end position="331"/>
    </location>
</feature>
<gene>
    <name evidence="2" type="ORF">Maq22A_c19965</name>
</gene>
<dbReference type="EMBL" id="AP014704">
    <property type="protein sequence ID" value="BAQ47045.1"/>
    <property type="molecule type" value="Genomic_DNA"/>
</dbReference>
<evidence type="ECO:0000256" key="1">
    <source>
        <dbReference type="SAM" id="SignalP"/>
    </source>
</evidence>
<dbReference type="PATRIC" id="fig|270351.10.peg.3854"/>
<evidence type="ECO:0000313" key="2">
    <source>
        <dbReference type="EMBL" id="BAQ47045.1"/>
    </source>
</evidence>